<dbReference type="EMBL" id="HE575318">
    <property type="protein sequence ID" value="CCC90580.1"/>
    <property type="molecule type" value="Genomic_DNA"/>
</dbReference>
<proteinExistence type="predicted"/>
<evidence type="ECO:0000256" key="1">
    <source>
        <dbReference type="SAM" id="MobiDB-lite"/>
    </source>
</evidence>
<feature type="region of interest" description="Disordered" evidence="1">
    <location>
        <begin position="156"/>
        <end position="194"/>
    </location>
</feature>
<evidence type="ECO:0000313" key="2">
    <source>
        <dbReference type="EMBL" id="CCC90580.1"/>
    </source>
</evidence>
<name>G0ULR8_TRYCI</name>
<organism evidence="2">
    <name type="scientific">Trypanosoma congolense (strain IL3000)</name>
    <dbReference type="NCBI Taxonomy" id="1068625"/>
    <lineage>
        <taxon>Eukaryota</taxon>
        <taxon>Discoba</taxon>
        <taxon>Euglenozoa</taxon>
        <taxon>Kinetoplastea</taxon>
        <taxon>Metakinetoplastina</taxon>
        <taxon>Trypanosomatida</taxon>
        <taxon>Trypanosomatidae</taxon>
        <taxon>Trypanosoma</taxon>
        <taxon>Nannomonas</taxon>
    </lineage>
</organism>
<dbReference type="AlphaFoldDB" id="G0ULR8"/>
<protein>
    <submittedName>
        <fullName evidence="2">Uncharacterized protein</fullName>
    </submittedName>
</protein>
<sequence length="194" mass="22115">MFRHNTVIMAPVSPLPATALSRLRITHRSFLTRRGGRHVSRAAIAVEYLPEEQRKVLDHSYSRVVNAEVLHGDEQKFWGERRAFYTKRRSYFPTWDRCAQAAILLTRDAPRVPQEIAFRLMAVFMKLILIPRLMMNAELMLPMWIAANAEGTVRAANDRPETNGQGQRLVKAKEDAGGNREKEGSTPSPCHPPR</sequence>
<dbReference type="VEuPathDB" id="TriTrypDB:TcIL3000_5_2970"/>
<feature type="compositionally biased region" description="Basic and acidic residues" evidence="1">
    <location>
        <begin position="171"/>
        <end position="184"/>
    </location>
</feature>
<reference evidence="2" key="1">
    <citation type="journal article" date="2012" name="Proc. Natl. Acad. Sci. U.S.A.">
        <title>Antigenic diversity is generated by distinct evolutionary mechanisms in African trypanosome species.</title>
        <authorList>
            <person name="Jackson A.P."/>
            <person name="Berry A."/>
            <person name="Aslett M."/>
            <person name="Allison H.C."/>
            <person name="Burton P."/>
            <person name="Vavrova-Anderson J."/>
            <person name="Brown R."/>
            <person name="Browne H."/>
            <person name="Corton N."/>
            <person name="Hauser H."/>
            <person name="Gamble J."/>
            <person name="Gilderthorp R."/>
            <person name="Marcello L."/>
            <person name="McQuillan J."/>
            <person name="Otto T.D."/>
            <person name="Quail M.A."/>
            <person name="Sanders M.J."/>
            <person name="van Tonder A."/>
            <person name="Ginger M.L."/>
            <person name="Field M.C."/>
            <person name="Barry J.D."/>
            <person name="Hertz-Fowler C."/>
            <person name="Berriman M."/>
        </authorList>
    </citation>
    <scope>NUCLEOTIDE SEQUENCE</scope>
    <source>
        <strain evidence="2">IL3000</strain>
    </source>
</reference>
<gene>
    <name evidence="2" type="ORF">TCIL3000_5_2970</name>
</gene>
<accession>G0ULR8</accession>